<protein>
    <recommendedName>
        <fullName evidence="3">Regulatory protein RecX</fullName>
    </recommendedName>
</protein>
<evidence type="ECO:0000313" key="6">
    <source>
        <dbReference type="EMBL" id="MBB5202770.1"/>
    </source>
</evidence>
<evidence type="ECO:0000256" key="3">
    <source>
        <dbReference type="ARBA" id="ARBA00018111"/>
    </source>
</evidence>
<proteinExistence type="inferred from homology"/>
<comment type="caution">
    <text evidence="6">The sequence shown here is derived from an EMBL/GenBank/DDBJ whole genome shotgun (WGS) entry which is preliminary data.</text>
</comment>
<reference evidence="6 7" key="1">
    <citation type="submission" date="2020-08" db="EMBL/GenBank/DDBJ databases">
        <title>Genomic Encyclopedia of Type Strains, Phase IV (KMG-IV): sequencing the most valuable type-strain genomes for metagenomic binning, comparative biology and taxonomic classification.</title>
        <authorList>
            <person name="Goeker M."/>
        </authorList>
    </citation>
    <scope>NUCLEOTIDE SEQUENCE [LARGE SCALE GENOMIC DNA]</scope>
    <source>
        <strain evidence="6 7">DSM 23958</strain>
    </source>
</reference>
<name>A0A840S2E9_9BURK</name>
<dbReference type="GO" id="GO:0006282">
    <property type="term" value="P:regulation of DNA repair"/>
    <property type="evidence" value="ECO:0007669"/>
    <property type="project" value="InterPro"/>
</dbReference>
<evidence type="ECO:0000313" key="7">
    <source>
        <dbReference type="Proteomes" id="UP000554837"/>
    </source>
</evidence>
<dbReference type="InterPro" id="IPR053925">
    <property type="entry name" value="RecX_HTH_3rd"/>
</dbReference>
<evidence type="ECO:0000259" key="5">
    <source>
        <dbReference type="Pfam" id="PF21981"/>
    </source>
</evidence>
<dbReference type="GO" id="GO:0005737">
    <property type="term" value="C:cytoplasm"/>
    <property type="evidence" value="ECO:0007669"/>
    <property type="project" value="UniProtKB-SubCell"/>
</dbReference>
<dbReference type="InterPro" id="IPR003783">
    <property type="entry name" value="Regulatory_RecX"/>
</dbReference>
<dbReference type="OrthoDB" id="5295441at2"/>
<comment type="subcellular location">
    <subcellularLocation>
        <location evidence="1">Cytoplasm</location>
    </subcellularLocation>
</comment>
<organism evidence="6 7">
    <name type="scientific">Inhella inkyongensis</name>
    <dbReference type="NCBI Taxonomy" id="392593"/>
    <lineage>
        <taxon>Bacteria</taxon>
        <taxon>Pseudomonadati</taxon>
        <taxon>Pseudomonadota</taxon>
        <taxon>Betaproteobacteria</taxon>
        <taxon>Burkholderiales</taxon>
        <taxon>Sphaerotilaceae</taxon>
        <taxon>Inhella</taxon>
    </lineage>
</organism>
<keyword evidence="4" id="KW-0963">Cytoplasm</keyword>
<evidence type="ECO:0000256" key="1">
    <source>
        <dbReference type="ARBA" id="ARBA00004496"/>
    </source>
</evidence>
<dbReference type="InterPro" id="IPR036388">
    <property type="entry name" value="WH-like_DNA-bd_sf"/>
</dbReference>
<keyword evidence="7" id="KW-1185">Reference proteome</keyword>
<dbReference type="PANTHER" id="PTHR33602:SF1">
    <property type="entry name" value="REGULATORY PROTEIN RECX FAMILY PROTEIN"/>
    <property type="match status" value="1"/>
</dbReference>
<dbReference type="EMBL" id="JACHHO010000001">
    <property type="protein sequence ID" value="MBB5202770.1"/>
    <property type="molecule type" value="Genomic_DNA"/>
</dbReference>
<sequence length="169" mass="18757">MTIVGRCMDAKALRTRALALLALREHSPQELQRKLLQAWQRASQKSGQEVPEDAEQVVSELAEQLSAQGLLSAERYVEGRLRTRAPRLGARRLQAELAQQGLKPEGEVWESVQASESERARALLVRRFGEGAPPDAKERARRVRFLVSRGFDGGLAMSLTRSSALDALE</sequence>
<dbReference type="Pfam" id="PF21981">
    <property type="entry name" value="RecX_HTH3"/>
    <property type="match status" value="1"/>
</dbReference>
<dbReference type="PANTHER" id="PTHR33602">
    <property type="entry name" value="REGULATORY PROTEIN RECX FAMILY PROTEIN"/>
    <property type="match status" value="1"/>
</dbReference>
<gene>
    <name evidence="6" type="ORF">HNQ51_000063</name>
</gene>
<comment type="similarity">
    <text evidence="2">Belongs to the RecX family.</text>
</comment>
<dbReference type="Proteomes" id="UP000554837">
    <property type="component" value="Unassembled WGS sequence"/>
</dbReference>
<evidence type="ECO:0000256" key="4">
    <source>
        <dbReference type="ARBA" id="ARBA00022490"/>
    </source>
</evidence>
<feature type="domain" description="RecX third three-helical" evidence="5">
    <location>
        <begin position="117"/>
        <end position="156"/>
    </location>
</feature>
<accession>A0A840S2E9</accession>
<evidence type="ECO:0000256" key="2">
    <source>
        <dbReference type="ARBA" id="ARBA00009695"/>
    </source>
</evidence>
<dbReference type="AlphaFoldDB" id="A0A840S2E9"/>
<dbReference type="Gene3D" id="1.10.10.10">
    <property type="entry name" value="Winged helix-like DNA-binding domain superfamily/Winged helix DNA-binding domain"/>
    <property type="match status" value="2"/>
</dbReference>